<dbReference type="AlphaFoldDB" id="A0A543A0B1"/>
<feature type="transmembrane region" description="Helical" evidence="1">
    <location>
        <begin position="136"/>
        <end position="158"/>
    </location>
</feature>
<reference evidence="2 3" key="1">
    <citation type="submission" date="2019-06" db="EMBL/GenBank/DDBJ databases">
        <title>Sequencing the genomes of 1000 actinobacteria strains.</title>
        <authorList>
            <person name="Klenk H.-P."/>
        </authorList>
    </citation>
    <scope>NUCLEOTIDE SEQUENCE [LARGE SCALE GENOMIC DNA]</scope>
    <source>
        <strain evidence="2 3">DSM 24083</strain>
    </source>
</reference>
<feature type="transmembrane region" description="Helical" evidence="1">
    <location>
        <begin position="108"/>
        <end position="130"/>
    </location>
</feature>
<proteinExistence type="predicted"/>
<keyword evidence="1" id="KW-0812">Transmembrane</keyword>
<keyword evidence="1" id="KW-1133">Transmembrane helix</keyword>
<feature type="transmembrane region" description="Helical" evidence="1">
    <location>
        <begin position="47"/>
        <end position="66"/>
    </location>
</feature>
<evidence type="ECO:0000313" key="2">
    <source>
        <dbReference type="EMBL" id="TQL66024.1"/>
    </source>
</evidence>
<feature type="transmembrane region" description="Helical" evidence="1">
    <location>
        <begin position="12"/>
        <end position="35"/>
    </location>
</feature>
<gene>
    <name evidence="2" type="ORF">FB556_2503</name>
</gene>
<feature type="transmembrane region" description="Helical" evidence="1">
    <location>
        <begin position="72"/>
        <end position="96"/>
    </location>
</feature>
<evidence type="ECO:0000313" key="3">
    <source>
        <dbReference type="Proteomes" id="UP000319746"/>
    </source>
</evidence>
<protein>
    <submittedName>
        <fullName evidence="2">Uncharacterized protein</fullName>
    </submittedName>
</protein>
<comment type="caution">
    <text evidence="2">The sequence shown here is derived from an EMBL/GenBank/DDBJ whole genome shotgun (WGS) entry which is preliminary data.</text>
</comment>
<accession>A0A543A0B1</accession>
<name>A0A543A0B1_9MICC</name>
<keyword evidence="1" id="KW-0472">Membrane</keyword>
<keyword evidence="3" id="KW-1185">Reference proteome</keyword>
<evidence type="ECO:0000256" key="1">
    <source>
        <dbReference type="SAM" id="Phobius"/>
    </source>
</evidence>
<dbReference type="OrthoDB" id="4949050at2"/>
<dbReference type="RefSeq" id="WP_141868123.1">
    <property type="nucleotide sequence ID" value="NZ_BAABAN010000017.1"/>
</dbReference>
<organism evidence="2 3">
    <name type="scientific">Enteractinococcus coprophilus</name>
    <dbReference type="NCBI Taxonomy" id="1027633"/>
    <lineage>
        <taxon>Bacteria</taxon>
        <taxon>Bacillati</taxon>
        <taxon>Actinomycetota</taxon>
        <taxon>Actinomycetes</taxon>
        <taxon>Micrococcales</taxon>
        <taxon>Micrococcaceae</taxon>
    </lineage>
</organism>
<dbReference type="Proteomes" id="UP000319746">
    <property type="component" value="Unassembled WGS sequence"/>
</dbReference>
<sequence length="163" mass="16389">MTDMVAQWSDFNVAMTGASAALAGLVIVAASVNIGTIIRAGTLTARLAAAVAALVLALVVSAAGLIPGMSSISYGLVIIIAAVGAGVFQSHATWIILRDPDQAQGGRISKSTLGFLPVVAYLVSGIMMVSGQPSSLLFAAAGGILAIVSGILVSWIVLVEVLR</sequence>
<dbReference type="EMBL" id="VFOU01000004">
    <property type="protein sequence ID" value="TQL66024.1"/>
    <property type="molecule type" value="Genomic_DNA"/>
</dbReference>